<dbReference type="GO" id="GO:0072330">
    <property type="term" value="P:monocarboxylic acid biosynthetic process"/>
    <property type="evidence" value="ECO:0007669"/>
    <property type="project" value="UniProtKB-ARBA"/>
</dbReference>
<protein>
    <submittedName>
        <fullName evidence="5">Amino acid adenylation domain-containing protein</fullName>
    </submittedName>
</protein>
<gene>
    <name evidence="5" type="ORF">SAMN05216276_102143</name>
</gene>
<dbReference type="InterPro" id="IPR045851">
    <property type="entry name" value="AMP-bd_C_sf"/>
</dbReference>
<dbReference type="InterPro" id="IPR010071">
    <property type="entry name" value="AA_adenyl_dom"/>
</dbReference>
<evidence type="ECO:0000313" key="6">
    <source>
        <dbReference type="Proteomes" id="UP000198282"/>
    </source>
</evidence>
<dbReference type="SUPFAM" id="SSF56801">
    <property type="entry name" value="Acetyl-CoA synthetase-like"/>
    <property type="match status" value="1"/>
</dbReference>
<name>A0A239IZH7_9ACTN</name>
<dbReference type="InterPro" id="IPR020806">
    <property type="entry name" value="PKS_PP-bd"/>
</dbReference>
<dbReference type="CDD" id="cd12117">
    <property type="entry name" value="A_NRPS_Srf_like"/>
    <property type="match status" value="1"/>
</dbReference>
<dbReference type="FunFam" id="2.30.38.10:FF:000001">
    <property type="entry name" value="Non-ribosomal peptide synthetase PvdI"/>
    <property type="match status" value="1"/>
</dbReference>
<evidence type="ECO:0000313" key="5">
    <source>
        <dbReference type="EMBL" id="SNS98990.1"/>
    </source>
</evidence>
<dbReference type="FunFam" id="3.40.50.980:FF:000001">
    <property type="entry name" value="Non-ribosomal peptide synthetase"/>
    <property type="match status" value="1"/>
</dbReference>
<reference evidence="5 6" key="1">
    <citation type="submission" date="2017-06" db="EMBL/GenBank/DDBJ databases">
        <authorList>
            <person name="Kim H.J."/>
            <person name="Triplett B.A."/>
        </authorList>
    </citation>
    <scope>NUCLEOTIDE SEQUENCE [LARGE SCALE GENOMIC DNA]</scope>
    <source>
        <strain evidence="5 6">CGMCC 4.2132</strain>
    </source>
</reference>
<keyword evidence="2" id="KW-0596">Phosphopantetheine</keyword>
<dbReference type="Pfam" id="PF00550">
    <property type="entry name" value="PP-binding"/>
    <property type="match status" value="1"/>
</dbReference>
<sequence>MNQLHIRKNLAEVFEARVAAAPDAETVVCGETRLSATELNTRANTLARRLTAAGAGPETPVMVLMERSTDVVVTLLAIIKAGATYIPLHPGLPPARMRWIAEETHARLLIVDPTHADHELTTHLHTLLMNTTTTKEQDATEPPAQNSDLKLAIDPDRLAYVMFTSGSTGTPKGVAITHRAITTFAADHRWHDHHRVLSHSPFAFDASTYEIWVPLLNGGTIVMAPPGPLDAATLQHTLEHEQVSAAFLTTALFNLLAHDNPHTLAAIPHLWTGGEAASPTAMHHVLHAGGTLTNVYGPTETTTFALSHPVTSPSPNTIPNAIPIGSPLDGTRAYVLDDRLRPVPAGVPGELYLAGPQLARGYLHRPALTAERFVADPHGEPGTRMYRTGDLVRRHDDGNLEFVGRADDQVKIRGFRIELGEIDTTLARHPAIAHTTTIAREDHPGDKRLVTYLVPHHPPTTTTELTEHLRRFAEETLPTYMIPTAFVILDRLPLNHNGKIDRHALPAPTRQEPTVMTQGPRTEAEELVAEVWAEVLGVDGVGVYDDFFALGGNSLLAIRVAARIRAAVNLEIPVNAVFTDPTVEKLADTVEALLIADIEEQAPHSQHGRNLG</sequence>
<dbReference type="InterPro" id="IPR025110">
    <property type="entry name" value="AMP-bd_C"/>
</dbReference>
<dbReference type="GO" id="GO:0005737">
    <property type="term" value="C:cytoplasm"/>
    <property type="evidence" value="ECO:0007669"/>
    <property type="project" value="TreeGrafter"/>
</dbReference>
<dbReference type="Gene3D" id="3.40.50.1820">
    <property type="entry name" value="alpha/beta hydrolase"/>
    <property type="match status" value="1"/>
</dbReference>
<dbReference type="InterPro" id="IPR006162">
    <property type="entry name" value="Ppantetheine_attach_site"/>
</dbReference>
<dbReference type="PROSITE" id="PS50075">
    <property type="entry name" value="CARRIER"/>
    <property type="match status" value="1"/>
</dbReference>
<dbReference type="GO" id="GO:0043041">
    <property type="term" value="P:amino acid activation for nonribosomal peptide biosynthetic process"/>
    <property type="evidence" value="ECO:0007669"/>
    <property type="project" value="TreeGrafter"/>
</dbReference>
<dbReference type="InterPro" id="IPR009081">
    <property type="entry name" value="PP-bd_ACP"/>
</dbReference>
<dbReference type="GO" id="GO:0044550">
    <property type="term" value="P:secondary metabolite biosynthetic process"/>
    <property type="evidence" value="ECO:0007669"/>
    <property type="project" value="TreeGrafter"/>
</dbReference>
<accession>A0A239IZH7</accession>
<dbReference type="InterPro" id="IPR036736">
    <property type="entry name" value="ACP-like_sf"/>
</dbReference>
<keyword evidence="6" id="KW-1185">Reference proteome</keyword>
<keyword evidence="3" id="KW-0597">Phosphoprotein</keyword>
<dbReference type="InterPro" id="IPR029058">
    <property type="entry name" value="AB_hydrolase_fold"/>
</dbReference>
<evidence type="ECO:0000256" key="1">
    <source>
        <dbReference type="ARBA" id="ARBA00001957"/>
    </source>
</evidence>
<organism evidence="5 6">
    <name type="scientific">Streptosporangium subroseum</name>
    <dbReference type="NCBI Taxonomy" id="106412"/>
    <lineage>
        <taxon>Bacteria</taxon>
        <taxon>Bacillati</taxon>
        <taxon>Actinomycetota</taxon>
        <taxon>Actinomycetes</taxon>
        <taxon>Streptosporangiales</taxon>
        <taxon>Streptosporangiaceae</taxon>
        <taxon>Streptosporangium</taxon>
    </lineage>
</organism>
<dbReference type="PANTHER" id="PTHR45527">
    <property type="entry name" value="NONRIBOSOMAL PEPTIDE SYNTHETASE"/>
    <property type="match status" value="1"/>
</dbReference>
<dbReference type="Pfam" id="PF00501">
    <property type="entry name" value="AMP-binding"/>
    <property type="match status" value="1"/>
</dbReference>
<evidence type="ECO:0000259" key="4">
    <source>
        <dbReference type="PROSITE" id="PS50075"/>
    </source>
</evidence>
<dbReference type="PROSITE" id="PS00012">
    <property type="entry name" value="PHOSPHOPANTETHEINE"/>
    <property type="match status" value="1"/>
</dbReference>
<dbReference type="Proteomes" id="UP000198282">
    <property type="component" value="Unassembled WGS sequence"/>
</dbReference>
<dbReference type="Pfam" id="PF13193">
    <property type="entry name" value="AMP-binding_C"/>
    <property type="match status" value="1"/>
</dbReference>
<dbReference type="FunFam" id="3.30.300.30:FF:000010">
    <property type="entry name" value="Enterobactin synthetase component F"/>
    <property type="match status" value="1"/>
</dbReference>
<dbReference type="SMART" id="SM00823">
    <property type="entry name" value="PKS_PP"/>
    <property type="match status" value="1"/>
</dbReference>
<dbReference type="EMBL" id="FZOD01000021">
    <property type="protein sequence ID" value="SNS98990.1"/>
    <property type="molecule type" value="Genomic_DNA"/>
</dbReference>
<comment type="cofactor">
    <cofactor evidence="1">
        <name>pantetheine 4'-phosphate</name>
        <dbReference type="ChEBI" id="CHEBI:47942"/>
    </cofactor>
</comment>
<dbReference type="FunFam" id="1.10.1200.10:FF:000016">
    <property type="entry name" value="Non-ribosomal peptide synthase"/>
    <property type="match status" value="1"/>
</dbReference>
<dbReference type="AlphaFoldDB" id="A0A239IZH7"/>
<dbReference type="Gene3D" id="2.30.38.10">
    <property type="entry name" value="Luciferase, Domain 3"/>
    <property type="match status" value="1"/>
</dbReference>
<evidence type="ECO:0000256" key="2">
    <source>
        <dbReference type="ARBA" id="ARBA00022450"/>
    </source>
</evidence>
<feature type="domain" description="Carrier" evidence="4">
    <location>
        <begin position="519"/>
        <end position="594"/>
    </location>
</feature>
<proteinExistence type="predicted"/>
<dbReference type="PROSITE" id="PS00455">
    <property type="entry name" value="AMP_BINDING"/>
    <property type="match status" value="1"/>
</dbReference>
<dbReference type="InterPro" id="IPR000873">
    <property type="entry name" value="AMP-dep_synth/lig_dom"/>
</dbReference>
<dbReference type="SUPFAM" id="SSF47336">
    <property type="entry name" value="ACP-like"/>
    <property type="match status" value="1"/>
</dbReference>
<dbReference type="InterPro" id="IPR020845">
    <property type="entry name" value="AMP-binding_CS"/>
</dbReference>
<dbReference type="Gene3D" id="3.30.300.30">
    <property type="match status" value="1"/>
</dbReference>
<dbReference type="PANTHER" id="PTHR45527:SF1">
    <property type="entry name" value="FATTY ACID SYNTHASE"/>
    <property type="match status" value="1"/>
</dbReference>
<dbReference type="GO" id="GO:0031177">
    <property type="term" value="F:phosphopantetheine binding"/>
    <property type="evidence" value="ECO:0007669"/>
    <property type="project" value="InterPro"/>
</dbReference>
<dbReference type="Gene3D" id="3.40.50.980">
    <property type="match status" value="2"/>
</dbReference>
<evidence type="ECO:0000256" key="3">
    <source>
        <dbReference type="ARBA" id="ARBA00022553"/>
    </source>
</evidence>
<dbReference type="NCBIfam" id="TIGR01733">
    <property type="entry name" value="AA-adenyl-dom"/>
    <property type="match status" value="1"/>
</dbReference>
<dbReference type="RefSeq" id="WP_179282148.1">
    <property type="nucleotide sequence ID" value="NZ_FZOD01000021.1"/>
</dbReference>